<accession>A0A0F9PIW1</accession>
<evidence type="ECO:0000313" key="1">
    <source>
        <dbReference type="EMBL" id="KKM93252.1"/>
    </source>
</evidence>
<protein>
    <recommendedName>
        <fullName evidence="2">DNA topoisomerase type IA zn finger domain-containing protein</fullName>
    </recommendedName>
</protein>
<sequence>MGDSVECPKCQGTMRIKGALWVCTNNPWCGYQREMLKPVLSQAELLKENAQLKEWVKQLETILRTHRIKI</sequence>
<organism evidence="1">
    <name type="scientific">marine sediment metagenome</name>
    <dbReference type="NCBI Taxonomy" id="412755"/>
    <lineage>
        <taxon>unclassified sequences</taxon>
        <taxon>metagenomes</taxon>
        <taxon>ecological metagenomes</taxon>
    </lineage>
</organism>
<evidence type="ECO:0008006" key="2">
    <source>
        <dbReference type="Google" id="ProtNLM"/>
    </source>
</evidence>
<dbReference type="AlphaFoldDB" id="A0A0F9PIW1"/>
<gene>
    <name evidence="1" type="ORF">LCGC14_1210250</name>
</gene>
<comment type="caution">
    <text evidence="1">The sequence shown here is derived from an EMBL/GenBank/DDBJ whole genome shotgun (WGS) entry which is preliminary data.</text>
</comment>
<dbReference type="EMBL" id="LAZR01006290">
    <property type="protein sequence ID" value="KKM93252.1"/>
    <property type="molecule type" value="Genomic_DNA"/>
</dbReference>
<name>A0A0F9PIW1_9ZZZZ</name>
<proteinExistence type="predicted"/>
<reference evidence="1" key="1">
    <citation type="journal article" date="2015" name="Nature">
        <title>Complex archaea that bridge the gap between prokaryotes and eukaryotes.</title>
        <authorList>
            <person name="Spang A."/>
            <person name="Saw J.H."/>
            <person name="Jorgensen S.L."/>
            <person name="Zaremba-Niedzwiedzka K."/>
            <person name="Martijn J."/>
            <person name="Lind A.E."/>
            <person name="van Eijk R."/>
            <person name="Schleper C."/>
            <person name="Guy L."/>
            <person name="Ettema T.J."/>
        </authorList>
    </citation>
    <scope>NUCLEOTIDE SEQUENCE</scope>
</reference>